<reference evidence="1 2" key="1">
    <citation type="submission" date="2015-06" db="EMBL/GenBank/DDBJ databases">
        <title>Cloning and characterization of the uncialamcin biosynthetic gene cluster.</title>
        <authorList>
            <person name="Yan X."/>
            <person name="Huang T."/>
            <person name="Ge H."/>
            <person name="Shen B."/>
        </authorList>
    </citation>
    <scope>NUCLEOTIDE SEQUENCE [LARGE SCALE GENOMIC DNA]</scope>
    <source>
        <strain evidence="1 2">DCA2648</strain>
    </source>
</reference>
<proteinExistence type="predicted"/>
<dbReference type="EMBL" id="LFBV01000002">
    <property type="protein sequence ID" value="OKH94713.1"/>
    <property type="molecule type" value="Genomic_DNA"/>
</dbReference>
<protein>
    <submittedName>
        <fullName evidence="1">Uncharacterized protein</fullName>
    </submittedName>
</protein>
<comment type="caution">
    <text evidence="1">The sequence shown here is derived from an EMBL/GenBank/DDBJ whole genome shotgun (WGS) entry which is preliminary data.</text>
</comment>
<dbReference type="GeneID" id="96790602"/>
<evidence type="ECO:0000313" key="2">
    <source>
        <dbReference type="Proteomes" id="UP000186455"/>
    </source>
</evidence>
<name>A0A1Q4VA79_9ACTN</name>
<dbReference type="Proteomes" id="UP000186455">
    <property type="component" value="Unassembled WGS sequence"/>
</dbReference>
<dbReference type="RefSeq" id="WP_073786584.1">
    <property type="nucleotide sequence ID" value="NZ_CP108638.1"/>
</dbReference>
<accession>A0A1Q4VA79</accession>
<gene>
    <name evidence="1" type="ORF">AB852_10970</name>
</gene>
<sequence>MNTVETSGHSPIYERLIQERGDVVSESRKAAELTQRVARDALDWSGLQRSQSAREERAFSPFG</sequence>
<organism evidence="1 2">
    <name type="scientific">Streptomyces uncialis</name>
    <dbReference type="NCBI Taxonomy" id="1048205"/>
    <lineage>
        <taxon>Bacteria</taxon>
        <taxon>Bacillati</taxon>
        <taxon>Actinomycetota</taxon>
        <taxon>Actinomycetes</taxon>
        <taxon>Kitasatosporales</taxon>
        <taxon>Streptomycetaceae</taxon>
        <taxon>Streptomyces</taxon>
    </lineage>
</organism>
<dbReference type="AlphaFoldDB" id="A0A1Q4VA79"/>
<evidence type="ECO:0000313" key="1">
    <source>
        <dbReference type="EMBL" id="OKH94713.1"/>
    </source>
</evidence>
<keyword evidence="2" id="KW-1185">Reference proteome</keyword>